<dbReference type="GO" id="GO:0016301">
    <property type="term" value="F:kinase activity"/>
    <property type="evidence" value="ECO:0007669"/>
    <property type="project" value="UniProtKB-KW"/>
</dbReference>
<reference evidence="3 4" key="1">
    <citation type="journal article" date="2019" name="Fungal Biol. Biotechnol.">
        <title>Draft genome sequence of fastidious pathogen Ceratobasidium theobromae, which causes vascular-streak dieback in Theobroma cacao.</title>
        <authorList>
            <person name="Ali S.S."/>
            <person name="Asman A."/>
            <person name="Shao J."/>
            <person name="Firmansyah A.P."/>
            <person name="Susilo A.W."/>
            <person name="Rosmana A."/>
            <person name="McMahon P."/>
            <person name="Junaid M."/>
            <person name="Guest D."/>
            <person name="Kheng T.Y."/>
            <person name="Meinhardt L.W."/>
            <person name="Bailey B.A."/>
        </authorList>
    </citation>
    <scope>NUCLEOTIDE SEQUENCE [LARGE SCALE GENOMIC DNA]</scope>
    <source>
        <strain evidence="3 4">CT2</strain>
    </source>
</reference>
<dbReference type="InterPro" id="IPR052562">
    <property type="entry name" value="Ketohexokinase-related"/>
</dbReference>
<dbReference type="Gene3D" id="3.40.1190.20">
    <property type="match status" value="2"/>
</dbReference>
<keyword evidence="3" id="KW-0418">Kinase</keyword>
<gene>
    <name evidence="3" type="ORF">CTheo_4240</name>
</gene>
<keyword evidence="3" id="KW-0808">Transferase</keyword>
<evidence type="ECO:0000259" key="2">
    <source>
        <dbReference type="Pfam" id="PF00294"/>
    </source>
</evidence>
<organism evidence="3 4">
    <name type="scientific">Ceratobasidium theobromae</name>
    <dbReference type="NCBI Taxonomy" id="1582974"/>
    <lineage>
        <taxon>Eukaryota</taxon>
        <taxon>Fungi</taxon>
        <taxon>Dikarya</taxon>
        <taxon>Basidiomycota</taxon>
        <taxon>Agaricomycotina</taxon>
        <taxon>Agaricomycetes</taxon>
        <taxon>Cantharellales</taxon>
        <taxon>Ceratobasidiaceae</taxon>
        <taxon>Ceratobasidium</taxon>
    </lineage>
</organism>
<dbReference type="OrthoDB" id="204058at2759"/>
<dbReference type="SUPFAM" id="SSF53613">
    <property type="entry name" value="Ribokinase-like"/>
    <property type="match status" value="1"/>
</dbReference>
<dbReference type="PANTHER" id="PTHR42774:SF3">
    <property type="entry name" value="KETOHEXOKINASE"/>
    <property type="match status" value="1"/>
</dbReference>
<keyword evidence="4" id="KW-1185">Reference proteome</keyword>
<feature type="compositionally biased region" description="Polar residues" evidence="1">
    <location>
        <begin position="325"/>
        <end position="334"/>
    </location>
</feature>
<dbReference type="PANTHER" id="PTHR42774">
    <property type="entry name" value="PHOSPHOTRANSFERASE SYSTEM TRANSPORT PROTEIN"/>
    <property type="match status" value="1"/>
</dbReference>
<feature type="compositionally biased region" description="Basic residues" evidence="1">
    <location>
        <begin position="335"/>
        <end position="347"/>
    </location>
</feature>
<comment type="caution">
    <text evidence="3">The sequence shown here is derived from an EMBL/GenBank/DDBJ whole genome shotgun (WGS) entry which is preliminary data.</text>
</comment>
<feature type="region of interest" description="Disordered" evidence="1">
    <location>
        <begin position="291"/>
        <end position="400"/>
    </location>
</feature>
<dbReference type="InterPro" id="IPR011611">
    <property type="entry name" value="PfkB_dom"/>
</dbReference>
<dbReference type="Proteomes" id="UP000383932">
    <property type="component" value="Unassembled WGS sequence"/>
</dbReference>
<evidence type="ECO:0000313" key="4">
    <source>
        <dbReference type="Proteomes" id="UP000383932"/>
    </source>
</evidence>
<sequence>MRQVGIISAVPISSALHAMSRRFRIVASGTLFITHTLNVGALPDHSQSADITTRASSVRRERGGASATILSVLAQFNHVEAYLVAPVGGGPEGEAMIKELETANVKTRLCARRDAHGVPAAYVICATDGAKSVVNHNPIPDVVHDEFVRLVAPLLSPPTPSSGLEPDLSQAPFEWLHFEGRTVQTTLSNLTGLDGLAQERGWRNRVVFSVEISRPGRQGQEALIRHADVAFFSHAYAAAQEYTAPRPFLLAMARLAAPHALLCVEWGQAGCAMLSVPTKEYFQASIHIRTPTHSDRPSVKPIRSRPTGGTPFFSDFGDRTEVHDTSNGQITQNGKPKHTQSHVHSRSRATNGVGSGDWGKMYPESMRRSSPAPSSSSDDDERRTITGASWNASMTGTTSSAATKQDIIEEAGAGDAFIAGMIFALSRRLLPGAPYSPGLQHLPGPDAEKGRWRLEECLRFGTEMVGRKIRRRGFEGLARAMEEVGWFED</sequence>
<dbReference type="Pfam" id="PF00294">
    <property type="entry name" value="PfkB"/>
    <property type="match status" value="1"/>
</dbReference>
<feature type="domain" description="Carbohydrate kinase PfkB" evidence="2">
    <location>
        <begin position="46"/>
        <end position="138"/>
    </location>
</feature>
<evidence type="ECO:0000313" key="3">
    <source>
        <dbReference type="EMBL" id="KAB5592310.1"/>
    </source>
</evidence>
<accession>A0A5N5QKP5</accession>
<dbReference type="InterPro" id="IPR029056">
    <property type="entry name" value="Ribokinase-like"/>
</dbReference>
<dbReference type="EMBL" id="SSOP01000069">
    <property type="protein sequence ID" value="KAB5592310.1"/>
    <property type="molecule type" value="Genomic_DNA"/>
</dbReference>
<protein>
    <submittedName>
        <fullName evidence="3">PfkB family kinase</fullName>
    </submittedName>
</protein>
<dbReference type="AlphaFoldDB" id="A0A5N5QKP5"/>
<evidence type="ECO:0000256" key="1">
    <source>
        <dbReference type="SAM" id="MobiDB-lite"/>
    </source>
</evidence>
<name>A0A5N5QKP5_9AGAM</name>
<proteinExistence type="predicted"/>